<proteinExistence type="predicted"/>
<evidence type="ECO:0000313" key="3">
    <source>
        <dbReference type="Proteomes" id="UP000002943"/>
    </source>
</evidence>
<feature type="transmembrane region" description="Helical" evidence="1">
    <location>
        <begin position="245"/>
        <end position="263"/>
    </location>
</feature>
<sequence length="264" mass="29754">MSVNTKLASSASGALFFTLVVIYASGYYQLVQSHMMLTLILTLFFPLVFFPLVKPVENDDEIKRILYLESGFNLVCFVMICHWVDVSYLDNALMVFFGIQTMGFIWVQLKTHAYLSVVVSLCLGGAIAQWIHSSGNTLYLGSAELLLFGTPVPWQLKVIYGAWLIQLLFVEYKHVLPKMVPAAIHIASYTIAIFADDFFHARIITASHFLFLNLCFDFKSPNWGVNNLSCLQTFTKIVCSQKVQWSISGVMIMISVLSFWSLVG</sequence>
<feature type="transmembrane region" description="Helical" evidence="1">
    <location>
        <begin position="7"/>
        <end position="28"/>
    </location>
</feature>
<keyword evidence="1" id="KW-0812">Transmembrane</keyword>
<evidence type="ECO:0000256" key="1">
    <source>
        <dbReference type="SAM" id="Phobius"/>
    </source>
</evidence>
<name>E3BQ20_9VIBR</name>
<keyword evidence="1" id="KW-1133">Transmembrane helix</keyword>
<organism evidence="2 3">
    <name type="scientific">Vibrio caribbeanicus ATCC BAA-2122</name>
    <dbReference type="NCBI Taxonomy" id="796620"/>
    <lineage>
        <taxon>Bacteria</taxon>
        <taxon>Pseudomonadati</taxon>
        <taxon>Pseudomonadota</taxon>
        <taxon>Gammaproteobacteria</taxon>
        <taxon>Vibrionales</taxon>
        <taxon>Vibrionaceae</taxon>
        <taxon>Vibrio</taxon>
    </lineage>
</organism>
<dbReference type="STRING" id="796620.VIBC2010_16794"/>
<dbReference type="RefSeq" id="WP_009603282.1">
    <property type="nucleotide sequence ID" value="NZ_AEIU01000112.1"/>
</dbReference>
<feature type="transmembrane region" description="Helical" evidence="1">
    <location>
        <begin position="91"/>
        <end position="107"/>
    </location>
</feature>
<feature type="transmembrane region" description="Helical" evidence="1">
    <location>
        <begin position="34"/>
        <end position="53"/>
    </location>
</feature>
<dbReference type="OrthoDB" id="1376337at2"/>
<dbReference type="Proteomes" id="UP000002943">
    <property type="component" value="Unassembled WGS sequence"/>
</dbReference>
<accession>E3BQ20</accession>
<feature type="transmembrane region" description="Helical" evidence="1">
    <location>
        <begin position="65"/>
        <end position="85"/>
    </location>
</feature>
<reference evidence="2 3" key="1">
    <citation type="journal article" date="2012" name="Int. J. Syst. Evol. Microbiol.">
        <title>Vibrio caribbeanicus sp. nov., isolated from the marine sponge Scleritoderma cyanea.</title>
        <authorList>
            <person name="Hoffmann M."/>
            <person name="Monday S.R."/>
            <person name="Allard M.W."/>
            <person name="Strain E.A."/>
            <person name="Whittaker P."/>
            <person name="Naum M."/>
            <person name="McCarthy P.J."/>
            <person name="Lopez J.V."/>
            <person name="Fischer M."/>
            <person name="Brown E.W."/>
        </authorList>
    </citation>
    <scope>NUCLEOTIDE SEQUENCE [LARGE SCALE GENOMIC DNA]</scope>
    <source>
        <strain evidence="2 3">ATCC BAA-2122</strain>
    </source>
</reference>
<dbReference type="eggNOG" id="ENOG50330BU">
    <property type="taxonomic scope" value="Bacteria"/>
</dbReference>
<protein>
    <submittedName>
        <fullName evidence="2">Uncharacterized protein</fullName>
    </submittedName>
</protein>
<dbReference type="EMBL" id="AEIU01000112">
    <property type="protein sequence ID" value="EFP94825.1"/>
    <property type="molecule type" value="Genomic_DNA"/>
</dbReference>
<keyword evidence="3" id="KW-1185">Reference proteome</keyword>
<evidence type="ECO:0000313" key="2">
    <source>
        <dbReference type="EMBL" id="EFP94825.1"/>
    </source>
</evidence>
<keyword evidence="1" id="KW-0472">Membrane</keyword>
<comment type="caution">
    <text evidence="2">The sequence shown here is derived from an EMBL/GenBank/DDBJ whole genome shotgun (WGS) entry which is preliminary data.</text>
</comment>
<feature type="transmembrane region" description="Helical" evidence="1">
    <location>
        <begin position="114"/>
        <end position="132"/>
    </location>
</feature>
<gene>
    <name evidence="2" type="ORF">VIBC2010_16794</name>
</gene>
<feature type="transmembrane region" description="Helical" evidence="1">
    <location>
        <begin position="152"/>
        <end position="170"/>
    </location>
</feature>
<dbReference type="AlphaFoldDB" id="E3BQ20"/>